<organism evidence="2 4">
    <name type="scientific">Medicago truncatula</name>
    <name type="common">Barrel medic</name>
    <name type="synonym">Medicago tribuloides</name>
    <dbReference type="NCBI Taxonomy" id="3880"/>
    <lineage>
        <taxon>Eukaryota</taxon>
        <taxon>Viridiplantae</taxon>
        <taxon>Streptophyta</taxon>
        <taxon>Embryophyta</taxon>
        <taxon>Tracheophyta</taxon>
        <taxon>Spermatophyta</taxon>
        <taxon>Magnoliopsida</taxon>
        <taxon>eudicotyledons</taxon>
        <taxon>Gunneridae</taxon>
        <taxon>Pentapetalae</taxon>
        <taxon>rosids</taxon>
        <taxon>fabids</taxon>
        <taxon>Fabales</taxon>
        <taxon>Fabaceae</taxon>
        <taxon>Papilionoideae</taxon>
        <taxon>50 kb inversion clade</taxon>
        <taxon>NPAAA clade</taxon>
        <taxon>Hologalegina</taxon>
        <taxon>IRL clade</taxon>
        <taxon>Trifolieae</taxon>
        <taxon>Medicago</taxon>
    </lineage>
</organism>
<protein>
    <recommendedName>
        <fullName evidence="5">Transmembrane protein</fullName>
    </recommendedName>
</protein>
<evidence type="ECO:0000313" key="3">
    <source>
        <dbReference type="EnsemblPlants" id="AES99588"/>
    </source>
</evidence>
<keyword evidence="4" id="KW-1185">Reference proteome</keyword>
<evidence type="ECO:0000256" key="1">
    <source>
        <dbReference type="SAM" id="SignalP"/>
    </source>
</evidence>
<reference evidence="2 4" key="2">
    <citation type="journal article" date="2014" name="BMC Genomics">
        <title>An improved genome release (version Mt4.0) for the model legume Medicago truncatula.</title>
        <authorList>
            <person name="Tang H."/>
            <person name="Krishnakumar V."/>
            <person name="Bidwell S."/>
            <person name="Rosen B."/>
            <person name="Chan A."/>
            <person name="Zhou S."/>
            <person name="Gentzbittel L."/>
            <person name="Childs K.L."/>
            <person name="Yandell M."/>
            <person name="Gundlach H."/>
            <person name="Mayer K.F."/>
            <person name="Schwartz D.C."/>
            <person name="Town C.D."/>
        </authorList>
    </citation>
    <scope>GENOME REANNOTATION</scope>
    <source>
        <strain evidence="3 4">cv. Jemalong A17</strain>
    </source>
</reference>
<gene>
    <name evidence="2" type="ordered locus">MTR_5g082560</name>
</gene>
<evidence type="ECO:0008006" key="5">
    <source>
        <dbReference type="Google" id="ProtNLM"/>
    </source>
</evidence>
<reference evidence="2 4" key="1">
    <citation type="journal article" date="2011" name="Nature">
        <title>The Medicago genome provides insight into the evolution of rhizobial symbioses.</title>
        <authorList>
            <person name="Young N.D."/>
            <person name="Debelle F."/>
            <person name="Oldroyd G.E."/>
            <person name="Geurts R."/>
            <person name="Cannon S.B."/>
            <person name="Udvardi M.K."/>
            <person name="Benedito V.A."/>
            <person name="Mayer K.F."/>
            <person name="Gouzy J."/>
            <person name="Schoof H."/>
            <person name="Van de Peer Y."/>
            <person name="Proost S."/>
            <person name="Cook D.R."/>
            <person name="Meyers B.C."/>
            <person name="Spannagl M."/>
            <person name="Cheung F."/>
            <person name="De Mita S."/>
            <person name="Krishnakumar V."/>
            <person name="Gundlach H."/>
            <person name="Zhou S."/>
            <person name="Mudge J."/>
            <person name="Bharti A.K."/>
            <person name="Murray J.D."/>
            <person name="Naoumkina M.A."/>
            <person name="Rosen B."/>
            <person name="Silverstein K.A."/>
            <person name="Tang H."/>
            <person name="Rombauts S."/>
            <person name="Zhao P.X."/>
            <person name="Zhou P."/>
            <person name="Barbe V."/>
            <person name="Bardou P."/>
            <person name="Bechner M."/>
            <person name="Bellec A."/>
            <person name="Berger A."/>
            <person name="Berges H."/>
            <person name="Bidwell S."/>
            <person name="Bisseling T."/>
            <person name="Choisne N."/>
            <person name="Couloux A."/>
            <person name="Denny R."/>
            <person name="Deshpande S."/>
            <person name="Dai X."/>
            <person name="Doyle J.J."/>
            <person name="Dudez A.M."/>
            <person name="Farmer A.D."/>
            <person name="Fouteau S."/>
            <person name="Franken C."/>
            <person name="Gibelin C."/>
            <person name="Gish J."/>
            <person name="Goldstein S."/>
            <person name="Gonzalez A.J."/>
            <person name="Green P.J."/>
            <person name="Hallab A."/>
            <person name="Hartog M."/>
            <person name="Hua A."/>
            <person name="Humphray S.J."/>
            <person name="Jeong D.H."/>
            <person name="Jing Y."/>
            <person name="Jocker A."/>
            <person name="Kenton S.M."/>
            <person name="Kim D.J."/>
            <person name="Klee K."/>
            <person name="Lai H."/>
            <person name="Lang C."/>
            <person name="Lin S."/>
            <person name="Macmil S.L."/>
            <person name="Magdelenat G."/>
            <person name="Matthews L."/>
            <person name="McCorrison J."/>
            <person name="Monaghan E.L."/>
            <person name="Mun J.H."/>
            <person name="Najar F.Z."/>
            <person name="Nicholson C."/>
            <person name="Noirot C."/>
            <person name="O'Bleness M."/>
            <person name="Paule C.R."/>
            <person name="Poulain J."/>
            <person name="Prion F."/>
            <person name="Qin B."/>
            <person name="Qu C."/>
            <person name="Retzel E.F."/>
            <person name="Riddle C."/>
            <person name="Sallet E."/>
            <person name="Samain S."/>
            <person name="Samson N."/>
            <person name="Sanders I."/>
            <person name="Saurat O."/>
            <person name="Scarpelli C."/>
            <person name="Schiex T."/>
            <person name="Segurens B."/>
            <person name="Severin A.J."/>
            <person name="Sherrier D.J."/>
            <person name="Shi R."/>
            <person name="Sims S."/>
            <person name="Singer S.R."/>
            <person name="Sinharoy S."/>
            <person name="Sterck L."/>
            <person name="Viollet A."/>
            <person name="Wang B.B."/>
            <person name="Wang K."/>
            <person name="Wang M."/>
            <person name="Wang X."/>
            <person name="Warfsmann J."/>
            <person name="Weissenbach J."/>
            <person name="White D.D."/>
            <person name="White J.D."/>
            <person name="Wiley G.B."/>
            <person name="Wincker P."/>
            <person name="Xing Y."/>
            <person name="Yang L."/>
            <person name="Yao Z."/>
            <person name="Ying F."/>
            <person name="Zhai J."/>
            <person name="Zhou L."/>
            <person name="Zuber A."/>
            <person name="Denarie J."/>
            <person name="Dixon R.A."/>
            <person name="May G.D."/>
            <person name="Schwartz D.C."/>
            <person name="Rogers J."/>
            <person name="Quetier F."/>
            <person name="Town C.D."/>
            <person name="Roe B.A."/>
        </authorList>
    </citation>
    <scope>NUCLEOTIDE SEQUENCE [LARGE SCALE GENOMIC DNA]</scope>
    <source>
        <strain evidence="2">A17</strain>
        <strain evidence="3 4">cv. Jemalong A17</strain>
    </source>
</reference>
<sequence length="93" mass="10494">MNTRNSTTLTLAFLFAFFIVASDLCMKSEAQHPIVSWPCVSPKPCKVSVLDFFTSYEPSSGVYSRKDKSMVNNDDLTIHLFPMLNEVISQLKN</sequence>
<reference evidence="3" key="3">
    <citation type="submission" date="2015-04" db="UniProtKB">
        <authorList>
            <consortium name="EnsemblPlants"/>
        </authorList>
    </citation>
    <scope>IDENTIFICATION</scope>
    <source>
        <strain evidence="3">cv. Jemalong A17</strain>
    </source>
</reference>
<evidence type="ECO:0000313" key="4">
    <source>
        <dbReference type="Proteomes" id="UP000002051"/>
    </source>
</evidence>
<dbReference type="Proteomes" id="UP000002051">
    <property type="component" value="Chromosome 5"/>
</dbReference>
<feature type="signal peptide" evidence="1">
    <location>
        <begin position="1"/>
        <end position="30"/>
    </location>
</feature>
<dbReference type="PaxDb" id="3880-AES99588"/>
<name>G7KH06_MEDTR</name>
<dbReference type="HOGENOM" id="CLU_2403006_0_0_1"/>
<feature type="chain" id="PRO_5014573623" description="Transmembrane protein" evidence="1">
    <location>
        <begin position="31"/>
        <end position="93"/>
    </location>
</feature>
<dbReference type="EnsemblPlants" id="AES99588">
    <property type="protein sequence ID" value="AES99588"/>
    <property type="gene ID" value="MTR_5g082560"/>
</dbReference>
<dbReference type="AlphaFoldDB" id="G7KH06"/>
<dbReference type="EMBL" id="CM001221">
    <property type="protein sequence ID" value="AES99588.1"/>
    <property type="molecule type" value="Genomic_DNA"/>
</dbReference>
<proteinExistence type="predicted"/>
<keyword evidence="1" id="KW-0732">Signal</keyword>
<accession>G7KH06</accession>
<evidence type="ECO:0000313" key="2">
    <source>
        <dbReference type="EMBL" id="AES99588.1"/>
    </source>
</evidence>